<dbReference type="InterPro" id="IPR036237">
    <property type="entry name" value="Xyl_isomerase-like_sf"/>
</dbReference>
<dbReference type="GO" id="GO:0016853">
    <property type="term" value="F:isomerase activity"/>
    <property type="evidence" value="ECO:0007669"/>
    <property type="project" value="UniProtKB-KW"/>
</dbReference>
<dbReference type="InterPro" id="IPR013022">
    <property type="entry name" value="Xyl_isomerase-like_TIM-brl"/>
</dbReference>
<dbReference type="InterPro" id="IPR050312">
    <property type="entry name" value="IolE/XylAMocC-like"/>
</dbReference>
<dbReference type="EMBL" id="JAOQIO010000095">
    <property type="protein sequence ID" value="MCU6795886.1"/>
    <property type="molecule type" value="Genomic_DNA"/>
</dbReference>
<dbReference type="Pfam" id="PF01261">
    <property type="entry name" value="AP_endonuc_2"/>
    <property type="match status" value="1"/>
</dbReference>
<accession>A0ABT2UMK4</accession>
<dbReference type="Gene3D" id="3.20.20.150">
    <property type="entry name" value="Divalent-metal-dependent TIM barrel enzymes"/>
    <property type="match status" value="1"/>
</dbReference>
<name>A0ABT2UMK4_9BACL</name>
<evidence type="ECO:0000313" key="3">
    <source>
        <dbReference type="Proteomes" id="UP001652445"/>
    </source>
</evidence>
<evidence type="ECO:0000313" key="2">
    <source>
        <dbReference type="EMBL" id="MCU6795886.1"/>
    </source>
</evidence>
<gene>
    <name evidence="2" type="ORF">OB236_27585</name>
</gene>
<keyword evidence="2" id="KW-0413">Isomerase</keyword>
<feature type="domain" description="Xylose isomerase-like TIM barrel" evidence="1">
    <location>
        <begin position="24"/>
        <end position="262"/>
    </location>
</feature>
<protein>
    <submittedName>
        <fullName evidence="2">Sugar phosphate isomerase/epimerase</fullName>
    </submittedName>
</protein>
<dbReference type="PANTHER" id="PTHR12110:SF41">
    <property type="entry name" value="INOSOSE DEHYDRATASE"/>
    <property type="match status" value="1"/>
</dbReference>
<dbReference type="SUPFAM" id="SSF51658">
    <property type="entry name" value="Xylose isomerase-like"/>
    <property type="match status" value="1"/>
</dbReference>
<comment type="caution">
    <text evidence="2">The sequence shown here is derived from an EMBL/GenBank/DDBJ whole genome shotgun (WGS) entry which is preliminary data.</text>
</comment>
<dbReference type="RefSeq" id="WP_262686779.1">
    <property type="nucleotide sequence ID" value="NZ_JAOQIO010000095.1"/>
</dbReference>
<organism evidence="2 3">
    <name type="scientific">Paenibacillus baimaensis</name>
    <dbReference type="NCBI Taxonomy" id="2982185"/>
    <lineage>
        <taxon>Bacteria</taxon>
        <taxon>Bacillati</taxon>
        <taxon>Bacillota</taxon>
        <taxon>Bacilli</taxon>
        <taxon>Bacillales</taxon>
        <taxon>Paenibacillaceae</taxon>
        <taxon>Paenibacillus</taxon>
    </lineage>
</organism>
<sequence length="289" mass="32744">MSLSLGLQLYSVRNELQKDPLGALEKVAAIGYKDLELAIHYSDAAGHGGYSVAGMKAAEFKSNLDRLGMRALNAQMFPIENVHWERLIPFVQEIEMPAVSISMSMFKNKQAAFDFSATLNKCGEICRKNGLDFYYHNHFQEFQKFEGQTVMEIILANTDKDLVKIEFDTYWALRGGVDPSEYLHTLGERCDLVHQKDMPATAKPVNWFDFFGEDADITVDKKLGTSTTDQFTEIGEGVMDIPAIIATIREMDIVKTIFVEQDFTARNQLDSVEFSYKRMVELMNLSQTT</sequence>
<keyword evidence="3" id="KW-1185">Reference proteome</keyword>
<dbReference type="PANTHER" id="PTHR12110">
    <property type="entry name" value="HYDROXYPYRUVATE ISOMERASE"/>
    <property type="match status" value="1"/>
</dbReference>
<reference evidence="2 3" key="1">
    <citation type="submission" date="2022-09" db="EMBL/GenBank/DDBJ databases">
        <authorList>
            <person name="Han X.L."/>
            <person name="Wang Q."/>
            <person name="Lu T."/>
        </authorList>
    </citation>
    <scope>NUCLEOTIDE SEQUENCE [LARGE SCALE GENOMIC DNA]</scope>
    <source>
        <strain evidence="2 3">WQ 127069</strain>
    </source>
</reference>
<proteinExistence type="predicted"/>
<dbReference type="Proteomes" id="UP001652445">
    <property type="component" value="Unassembled WGS sequence"/>
</dbReference>
<evidence type="ECO:0000259" key="1">
    <source>
        <dbReference type="Pfam" id="PF01261"/>
    </source>
</evidence>